<evidence type="ECO:0000313" key="4">
    <source>
        <dbReference type="EMBL" id="OGY88022.1"/>
    </source>
</evidence>
<keyword evidence="1" id="KW-0808">Transferase</keyword>
<evidence type="ECO:0000256" key="2">
    <source>
        <dbReference type="ARBA" id="ARBA00022695"/>
    </source>
</evidence>
<reference evidence="4 5" key="1">
    <citation type="journal article" date="2016" name="Nat. Commun.">
        <title>Thousands of microbial genomes shed light on interconnected biogeochemical processes in an aquifer system.</title>
        <authorList>
            <person name="Anantharaman K."/>
            <person name="Brown C.T."/>
            <person name="Hug L.A."/>
            <person name="Sharon I."/>
            <person name="Castelle C.J."/>
            <person name="Probst A.J."/>
            <person name="Thomas B.C."/>
            <person name="Singh A."/>
            <person name="Wilkins M.J."/>
            <person name="Karaoz U."/>
            <person name="Brodie E.L."/>
            <person name="Williams K.H."/>
            <person name="Hubbard S.S."/>
            <person name="Banfield J.F."/>
        </authorList>
    </citation>
    <scope>NUCLEOTIDE SEQUENCE [LARGE SCALE GENOMIC DNA]</scope>
</reference>
<comment type="caution">
    <text evidence="4">The sequence shown here is derived from an EMBL/GenBank/DDBJ whole genome shotgun (WGS) entry which is preliminary data.</text>
</comment>
<dbReference type="Pfam" id="PF01467">
    <property type="entry name" value="CTP_transf_like"/>
    <property type="match status" value="1"/>
</dbReference>
<dbReference type="PANTHER" id="PTHR43793:SF1">
    <property type="entry name" value="FAD SYNTHASE"/>
    <property type="match status" value="1"/>
</dbReference>
<gene>
    <name evidence="4" type="ORF">A2319_02250</name>
</gene>
<dbReference type="Proteomes" id="UP000176420">
    <property type="component" value="Unassembled WGS sequence"/>
</dbReference>
<dbReference type="SUPFAM" id="SSF52374">
    <property type="entry name" value="Nucleotidylyl transferase"/>
    <property type="match status" value="1"/>
</dbReference>
<dbReference type="Gene3D" id="3.40.50.620">
    <property type="entry name" value="HUPs"/>
    <property type="match status" value="1"/>
</dbReference>
<feature type="domain" description="Cytidyltransferase-like" evidence="3">
    <location>
        <begin position="7"/>
        <end position="108"/>
    </location>
</feature>
<dbReference type="AlphaFoldDB" id="A0A1G2BFW7"/>
<dbReference type="InterPro" id="IPR014729">
    <property type="entry name" value="Rossmann-like_a/b/a_fold"/>
</dbReference>
<dbReference type="InterPro" id="IPR050385">
    <property type="entry name" value="Archaeal_FAD_synthase"/>
</dbReference>
<keyword evidence="2" id="KW-0548">Nucleotidyltransferase</keyword>
<name>A0A1G2BFW7_9BACT</name>
<dbReference type="EMBL" id="MHKI01000005">
    <property type="protein sequence ID" value="OGY88022.1"/>
    <property type="molecule type" value="Genomic_DNA"/>
</dbReference>
<proteinExistence type="predicted"/>
<accession>A0A1G2BFW7</accession>
<dbReference type="NCBIfam" id="TIGR00125">
    <property type="entry name" value="cyt_tran_rel"/>
    <property type="match status" value="1"/>
</dbReference>
<dbReference type="PANTHER" id="PTHR43793">
    <property type="entry name" value="FAD SYNTHASE"/>
    <property type="match status" value="1"/>
</dbReference>
<sequence length="140" mass="16213">MKKTVLVFGTFDLFHPGHRFFLQEAKKHGDFLVVVVARDQNVKKIKGKKPNEDEKTRRSLVANFSAVDKAILGYQDWKKHEQVLQDIKPNVVCLGYDQQAKIAPGTWEIVRLPSFHPEKYKTSLLVKKTPREATKKNFHK</sequence>
<protein>
    <recommendedName>
        <fullName evidence="3">Cytidyltransferase-like domain-containing protein</fullName>
    </recommendedName>
</protein>
<evidence type="ECO:0000313" key="5">
    <source>
        <dbReference type="Proteomes" id="UP000176420"/>
    </source>
</evidence>
<evidence type="ECO:0000259" key="3">
    <source>
        <dbReference type="Pfam" id="PF01467"/>
    </source>
</evidence>
<evidence type="ECO:0000256" key="1">
    <source>
        <dbReference type="ARBA" id="ARBA00022679"/>
    </source>
</evidence>
<dbReference type="InterPro" id="IPR004821">
    <property type="entry name" value="Cyt_trans-like"/>
</dbReference>
<dbReference type="GO" id="GO:0016779">
    <property type="term" value="F:nucleotidyltransferase activity"/>
    <property type="evidence" value="ECO:0007669"/>
    <property type="project" value="UniProtKB-KW"/>
</dbReference>
<organism evidence="4 5">
    <name type="scientific">Candidatus Kerfeldbacteria bacterium RIFOXYB2_FULL_38_14</name>
    <dbReference type="NCBI Taxonomy" id="1798547"/>
    <lineage>
        <taxon>Bacteria</taxon>
        <taxon>Candidatus Kerfeldiibacteriota</taxon>
    </lineage>
</organism>